<evidence type="ECO:0000313" key="2">
    <source>
        <dbReference type="Proteomes" id="UP000823749"/>
    </source>
</evidence>
<evidence type="ECO:0000313" key="1">
    <source>
        <dbReference type="EMBL" id="KAG5548688.1"/>
    </source>
</evidence>
<reference evidence="1" key="1">
    <citation type="submission" date="2020-08" db="EMBL/GenBank/DDBJ databases">
        <title>Plant Genome Project.</title>
        <authorList>
            <person name="Zhang R.-G."/>
        </authorList>
    </citation>
    <scope>NUCLEOTIDE SEQUENCE</scope>
    <source>
        <strain evidence="1">WSP0</strain>
        <tissue evidence="1">Leaf</tissue>
    </source>
</reference>
<dbReference type="Proteomes" id="UP000823749">
    <property type="component" value="Chromosome 5"/>
</dbReference>
<organism evidence="1 2">
    <name type="scientific">Rhododendron griersonianum</name>
    <dbReference type="NCBI Taxonomy" id="479676"/>
    <lineage>
        <taxon>Eukaryota</taxon>
        <taxon>Viridiplantae</taxon>
        <taxon>Streptophyta</taxon>
        <taxon>Embryophyta</taxon>
        <taxon>Tracheophyta</taxon>
        <taxon>Spermatophyta</taxon>
        <taxon>Magnoliopsida</taxon>
        <taxon>eudicotyledons</taxon>
        <taxon>Gunneridae</taxon>
        <taxon>Pentapetalae</taxon>
        <taxon>asterids</taxon>
        <taxon>Ericales</taxon>
        <taxon>Ericaceae</taxon>
        <taxon>Ericoideae</taxon>
        <taxon>Rhodoreae</taxon>
        <taxon>Rhododendron</taxon>
    </lineage>
</organism>
<proteinExistence type="predicted"/>
<accession>A0AAV6K8Q9</accession>
<protein>
    <submittedName>
        <fullName evidence="1">Uncharacterized protein</fullName>
    </submittedName>
</protein>
<dbReference type="AlphaFoldDB" id="A0AAV6K8Q9"/>
<sequence>MLANSVSISDGIETPLAHREVPFNITIFGMLLLLSIKNVAVAIHDERELNVICIQRNGKHEFWFSKV</sequence>
<keyword evidence="2" id="KW-1185">Reference proteome</keyword>
<gene>
    <name evidence="1" type="ORF">RHGRI_014139</name>
</gene>
<dbReference type="EMBL" id="JACTNZ010000005">
    <property type="protein sequence ID" value="KAG5548688.1"/>
    <property type="molecule type" value="Genomic_DNA"/>
</dbReference>
<comment type="caution">
    <text evidence="1">The sequence shown here is derived from an EMBL/GenBank/DDBJ whole genome shotgun (WGS) entry which is preliminary data.</text>
</comment>
<name>A0AAV6K8Q9_9ERIC</name>